<dbReference type="AlphaFoldDB" id="A0A1H9P9X6"/>
<evidence type="ECO:0000256" key="1">
    <source>
        <dbReference type="SAM" id="MobiDB-lite"/>
    </source>
</evidence>
<sequence>MENTPKGPAGKKTFSPEGNDEQSVKKGLDNWNDRLDNNLEPEDHNDVSADERAKEYTDKFRDQKKSDPLD</sequence>
<reference evidence="3" key="1">
    <citation type="submission" date="2016-10" db="EMBL/GenBank/DDBJ databases">
        <authorList>
            <person name="Varghese N."/>
            <person name="Submissions S."/>
        </authorList>
    </citation>
    <scope>NUCLEOTIDE SEQUENCE [LARGE SCALE GENOMIC DNA]</scope>
    <source>
        <strain evidence="3">DSM 18610</strain>
    </source>
</reference>
<keyword evidence="3" id="KW-1185">Reference proteome</keyword>
<name>A0A1H9P9X6_9SPHI</name>
<feature type="region of interest" description="Disordered" evidence="1">
    <location>
        <begin position="1"/>
        <end position="70"/>
    </location>
</feature>
<protein>
    <submittedName>
        <fullName evidence="2">Uncharacterized protein</fullName>
    </submittedName>
</protein>
<dbReference type="Proteomes" id="UP000199572">
    <property type="component" value="Unassembled WGS sequence"/>
</dbReference>
<organism evidence="2 3">
    <name type="scientific">Pedobacter rhizosphaerae</name>
    <dbReference type="NCBI Taxonomy" id="390241"/>
    <lineage>
        <taxon>Bacteria</taxon>
        <taxon>Pseudomonadati</taxon>
        <taxon>Bacteroidota</taxon>
        <taxon>Sphingobacteriia</taxon>
        <taxon>Sphingobacteriales</taxon>
        <taxon>Sphingobacteriaceae</taxon>
        <taxon>Pedobacter</taxon>
    </lineage>
</organism>
<dbReference type="STRING" id="390241.SAMN04488023_10983"/>
<evidence type="ECO:0000313" key="2">
    <source>
        <dbReference type="EMBL" id="SER44639.1"/>
    </source>
</evidence>
<accession>A0A1H9P9X6</accession>
<evidence type="ECO:0000313" key="3">
    <source>
        <dbReference type="Proteomes" id="UP000199572"/>
    </source>
</evidence>
<dbReference type="EMBL" id="FOGG01000009">
    <property type="protein sequence ID" value="SER44639.1"/>
    <property type="molecule type" value="Genomic_DNA"/>
</dbReference>
<dbReference type="RefSeq" id="WP_090883769.1">
    <property type="nucleotide sequence ID" value="NZ_FOGG01000009.1"/>
</dbReference>
<gene>
    <name evidence="2" type="ORF">SAMN04488023_10983</name>
</gene>
<proteinExistence type="predicted"/>
<feature type="compositionally biased region" description="Basic and acidic residues" evidence="1">
    <location>
        <begin position="22"/>
        <end position="70"/>
    </location>
</feature>